<dbReference type="PANTHER" id="PTHR33710:SF71">
    <property type="entry name" value="ENDONUCLEASE_EXONUCLEASE_PHOSPHATASE DOMAIN-CONTAINING PROTEIN"/>
    <property type="match status" value="1"/>
</dbReference>
<keyword evidence="4" id="KW-1185">Reference proteome</keyword>
<organism evidence="3 4">
    <name type="scientific">Carnegiea gigantea</name>
    <dbReference type="NCBI Taxonomy" id="171969"/>
    <lineage>
        <taxon>Eukaryota</taxon>
        <taxon>Viridiplantae</taxon>
        <taxon>Streptophyta</taxon>
        <taxon>Embryophyta</taxon>
        <taxon>Tracheophyta</taxon>
        <taxon>Spermatophyta</taxon>
        <taxon>Magnoliopsida</taxon>
        <taxon>eudicotyledons</taxon>
        <taxon>Gunneridae</taxon>
        <taxon>Pentapetalae</taxon>
        <taxon>Caryophyllales</taxon>
        <taxon>Cactineae</taxon>
        <taxon>Cactaceae</taxon>
        <taxon>Cactoideae</taxon>
        <taxon>Echinocereeae</taxon>
        <taxon>Carnegiea</taxon>
    </lineage>
</organism>
<evidence type="ECO:0000256" key="1">
    <source>
        <dbReference type="SAM" id="MobiDB-lite"/>
    </source>
</evidence>
<proteinExistence type="predicted"/>
<dbReference type="InterPro" id="IPR005135">
    <property type="entry name" value="Endo/exonuclease/phosphatase"/>
</dbReference>
<dbReference type="InterPro" id="IPR036691">
    <property type="entry name" value="Endo/exonu/phosph_ase_sf"/>
</dbReference>
<reference evidence="3" key="1">
    <citation type="submission" date="2022-04" db="EMBL/GenBank/DDBJ databases">
        <title>Carnegiea gigantea Genome sequencing and assembly v2.</title>
        <authorList>
            <person name="Copetti D."/>
            <person name="Sanderson M.J."/>
            <person name="Burquez A."/>
            <person name="Wojciechowski M.F."/>
        </authorList>
    </citation>
    <scope>NUCLEOTIDE SEQUENCE</scope>
    <source>
        <strain evidence="3">SGP5-SGP5p</strain>
        <tissue evidence="3">Aerial part</tissue>
    </source>
</reference>
<dbReference type="AlphaFoldDB" id="A0A9Q1QQX3"/>
<dbReference type="OrthoDB" id="1434531at2759"/>
<dbReference type="EMBL" id="JAKOGI010000015">
    <property type="protein sequence ID" value="KAJ8450406.1"/>
    <property type="molecule type" value="Genomic_DNA"/>
</dbReference>
<dbReference type="Gene3D" id="3.60.10.10">
    <property type="entry name" value="Endonuclease/exonuclease/phosphatase"/>
    <property type="match status" value="1"/>
</dbReference>
<dbReference type="PANTHER" id="PTHR33710">
    <property type="entry name" value="BNAC02G09200D PROTEIN"/>
    <property type="match status" value="1"/>
</dbReference>
<dbReference type="Proteomes" id="UP001153076">
    <property type="component" value="Unassembled WGS sequence"/>
</dbReference>
<accession>A0A9Q1QQX3</accession>
<gene>
    <name evidence="3" type="ORF">Cgig2_002091</name>
</gene>
<evidence type="ECO:0000259" key="2">
    <source>
        <dbReference type="Pfam" id="PF03372"/>
    </source>
</evidence>
<name>A0A9Q1QQX3_9CARY</name>
<comment type="caution">
    <text evidence="3">The sequence shown here is derived from an EMBL/GenBank/DDBJ whole genome shotgun (WGS) entry which is preliminary data.</text>
</comment>
<sequence>MPIKCHFCGMYGHAEETCKKKAPTQTEWRVKQPMEQGVHPNAPPPDPTFSSSPRHSSIESEANMPRQQAVVSPRMRNSFQLVALSDQFIHCHAMRMSTNDQFYITFVYSQNQVHLRHQLWEDLASLQPGHVPWCIIGDFNAIIYKDDSVGGGDVLTSDLKYMRDFMDLCELHEMRSIGPYFSWSNKTVMSRIDRALVNDSWFGLFDYTQVRYAANSLSDHTPLVYCTVKLKFESIQPQLLSHPSQEDWLSQEKEAMMNYNHILSSSLSLLKQQCKIDWFNQGHSNSKLFFTKAKIRKLTSYIYGIKDADGNWVEGFDNVGRTMVDLYKNFLGPQSVARTSVQQEILDKGPILTREQQVQMYQPFAMDDVKHAIFSIPNTKSPGPDGYSSGFFLQAWPSIQHFVCSAALLSCASSHMGICLHHLMLLGAGEEEQNIMFRRAMPGISSIRLNSQEEDEHHLFTACSYAQQIWTNLYSWYPLPSNEIGDLKSVLQLKGCKIYRHIHYAMFSSGIYSIWEARNSALFKKIIIPLSNIILAIKHLLIHRFLYLNSFTQKYTLYIDRLLQC</sequence>
<dbReference type="SUPFAM" id="SSF56219">
    <property type="entry name" value="DNase I-like"/>
    <property type="match status" value="1"/>
</dbReference>
<evidence type="ECO:0000313" key="4">
    <source>
        <dbReference type="Proteomes" id="UP001153076"/>
    </source>
</evidence>
<protein>
    <recommendedName>
        <fullName evidence="2">Endonuclease/exonuclease/phosphatase domain-containing protein</fullName>
    </recommendedName>
</protein>
<evidence type="ECO:0000313" key="3">
    <source>
        <dbReference type="EMBL" id="KAJ8450406.1"/>
    </source>
</evidence>
<feature type="domain" description="Endonuclease/exonuclease/phosphatase" evidence="2">
    <location>
        <begin position="69"/>
        <end position="220"/>
    </location>
</feature>
<dbReference type="GO" id="GO:0003824">
    <property type="term" value="F:catalytic activity"/>
    <property type="evidence" value="ECO:0007669"/>
    <property type="project" value="InterPro"/>
</dbReference>
<dbReference type="Pfam" id="PF03372">
    <property type="entry name" value="Exo_endo_phos"/>
    <property type="match status" value="1"/>
</dbReference>
<feature type="region of interest" description="Disordered" evidence="1">
    <location>
        <begin position="35"/>
        <end position="62"/>
    </location>
</feature>